<dbReference type="InterPro" id="IPR001594">
    <property type="entry name" value="Palmitoyltrfase_DHHC"/>
</dbReference>
<dbReference type="AlphaFoldDB" id="A0A9P8CWD0"/>
<evidence type="ECO:0000256" key="3">
    <source>
        <dbReference type="ARBA" id="ARBA00022692"/>
    </source>
</evidence>
<feature type="compositionally biased region" description="Basic and acidic residues" evidence="12">
    <location>
        <begin position="258"/>
        <end position="272"/>
    </location>
</feature>
<feature type="transmembrane region" description="Helical" evidence="11">
    <location>
        <begin position="524"/>
        <end position="549"/>
    </location>
</feature>
<keyword evidence="4 11" id="KW-1133">Transmembrane helix</keyword>
<keyword evidence="6" id="KW-0564">Palmitate</keyword>
<gene>
    <name evidence="14" type="ORF">F5Z01DRAFT_700857</name>
</gene>
<evidence type="ECO:0000313" key="15">
    <source>
        <dbReference type="Proteomes" id="UP000887229"/>
    </source>
</evidence>
<feature type="compositionally biased region" description="Low complexity" evidence="12">
    <location>
        <begin position="289"/>
        <end position="303"/>
    </location>
</feature>
<keyword evidence="7" id="KW-0449">Lipoprotein</keyword>
<dbReference type="Pfam" id="PF01529">
    <property type="entry name" value="DHHC"/>
    <property type="match status" value="1"/>
</dbReference>
<evidence type="ECO:0000256" key="4">
    <source>
        <dbReference type="ARBA" id="ARBA00022989"/>
    </source>
</evidence>
<evidence type="ECO:0000256" key="5">
    <source>
        <dbReference type="ARBA" id="ARBA00023136"/>
    </source>
</evidence>
<accession>A0A9P8CWD0</accession>
<reference evidence="14" key="1">
    <citation type="journal article" date="2021" name="IMA Fungus">
        <title>Genomic characterization of three marine fungi, including Emericellopsis atlantica sp. nov. with signatures of a generalist lifestyle and marine biomass degradation.</title>
        <authorList>
            <person name="Hagestad O.C."/>
            <person name="Hou L."/>
            <person name="Andersen J.H."/>
            <person name="Hansen E.H."/>
            <person name="Altermark B."/>
            <person name="Li C."/>
            <person name="Kuhnert E."/>
            <person name="Cox R.J."/>
            <person name="Crous P.W."/>
            <person name="Spatafora J.W."/>
            <person name="Lail K."/>
            <person name="Amirebrahimi M."/>
            <person name="Lipzen A."/>
            <person name="Pangilinan J."/>
            <person name="Andreopoulos W."/>
            <person name="Hayes R.D."/>
            <person name="Ng V."/>
            <person name="Grigoriev I.V."/>
            <person name="Jackson S.A."/>
            <person name="Sutton T.D.S."/>
            <person name="Dobson A.D.W."/>
            <person name="Rama T."/>
        </authorList>
    </citation>
    <scope>NUCLEOTIDE SEQUENCE</scope>
    <source>
        <strain evidence="14">TS7</strain>
    </source>
</reference>
<feature type="transmembrane region" description="Helical" evidence="11">
    <location>
        <begin position="334"/>
        <end position="358"/>
    </location>
</feature>
<comment type="similarity">
    <text evidence="9">Belongs to the DHHC palmitoyltransferase family. ERF2/ZDHHC9 subfamily.</text>
</comment>
<dbReference type="EMBL" id="MU251243">
    <property type="protein sequence ID" value="KAG9258541.1"/>
    <property type="molecule type" value="Genomic_DNA"/>
</dbReference>
<evidence type="ECO:0000256" key="2">
    <source>
        <dbReference type="ARBA" id="ARBA00022679"/>
    </source>
</evidence>
<keyword evidence="5 11" id="KW-0472">Membrane</keyword>
<dbReference type="EC" id="2.3.1.225" evidence="11"/>
<evidence type="ECO:0000256" key="10">
    <source>
        <dbReference type="ARBA" id="ARBA00048048"/>
    </source>
</evidence>
<feature type="transmembrane region" description="Helical" evidence="11">
    <location>
        <begin position="364"/>
        <end position="385"/>
    </location>
</feature>
<feature type="compositionally biased region" description="Polar residues" evidence="12">
    <location>
        <begin position="105"/>
        <end position="123"/>
    </location>
</feature>
<feature type="compositionally biased region" description="Polar residues" evidence="12">
    <location>
        <begin position="189"/>
        <end position="208"/>
    </location>
</feature>
<dbReference type="PANTHER" id="PTHR22883:SF43">
    <property type="entry name" value="PALMITOYLTRANSFERASE APP"/>
    <property type="match status" value="1"/>
</dbReference>
<keyword evidence="2 11" id="KW-0808">Transferase</keyword>
<evidence type="ECO:0000256" key="11">
    <source>
        <dbReference type="RuleBase" id="RU079119"/>
    </source>
</evidence>
<dbReference type="GO" id="GO:0019706">
    <property type="term" value="F:protein-cysteine S-palmitoyltransferase activity"/>
    <property type="evidence" value="ECO:0007669"/>
    <property type="project" value="UniProtKB-EC"/>
</dbReference>
<name>A0A9P8CWD0_9HYPO</name>
<dbReference type="GeneID" id="70297308"/>
<comment type="subcellular location">
    <subcellularLocation>
        <location evidence="1">Endomembrane system</location>
        <topology evidence="1">Multi-pass membrane protein</topology>
    </subcellularLocation>
</comment>
<evidence type="ECO:0000256" key="1">
    <source>
        <dbReference type="ARBA" id="ARBA00004127"/>
    </source>
</evidence>
<evidence type="ECO:0000256" key="8">
    <source>
        <dbReference type="ARBA" id="ARBA00023315"/>
    </source>
</evidence>
<evidence type="ECO:0000313" key="14">
    <source>
        <dbReference type="EMBL" id="KAG9258541.1"/>
    </source>
</evidence>
<dbReference type="GO" id="GO:0005783">
    <property type="term" value="C:endoplasmic reticulum"/>
    <property type="evidence" value="ECO:0007669"/>
    <property type="project" value="TreeGrafter"/>
</dbReference>
<comment type="catalytic activity">
    <reaction evidence="10 11">
        <text>L-cysteinyl-[protein] + hexadecanoyl-CoA = S-hexadecanoyl-L-cysteinyl-[protein] + CoA</text>
        <dbReference type="Rhea" id="RHEA:36683"/>
        <dbReference type="Rhea" id="RHEA-COMP:10131"/>
        <dbReference type="Rhea" id="RHEA-COMP:11032"/>
        <dbReference type="ChEBI" id="CHEBI:29950"/>
        <dbReference type="ChEBI" id="CHEBI:57287"/>
        <dbReference type="ChEBI" id="CHEBI:57379"/>
        <dbReference type="ChEBI" id="CHEBI:74151"/>
        <dbReference type="EC" id="2.3.1.225"/>
    </reaction>
</comment>
<keyword evidence="3 11" id="KW-0812">Transmembrane</keyword>
<protein>
    <recommendedName>
        <fullName evidence="11">Palmitoyltransferase</fullName>
        <ecNumber evidence="11">2.3.1.225</ecNumber>
    </recommendedName>
</protein>
<evidence type="ECO:0000256" key="9">
    <source>
        <dbReference type="ARBA" id="ARBA00023463"/>
    </source>
</evidence>
<feature type="domain" description="Palmitoyltransferase DHHC" evidence="13">
    <location>
        <begin position="435"/>
        <end position="560"/>
    </location>
</feature>
<feature type="region of interest" description="Disordered" evidence="12">
    <location>
        <begin position="1"/>
        <end position="304"/>
    </location>
</feature>
<sequence length="646" mass="71325">MEDARDSSAAEGSGVPKTQEGPADRAPSVHSSRLSGEVYVRPKSGTSKRSATRPDTRQTIGTDASKPMSRGKEKRKSGIAAKRESLLSSGEASARDPRNRASRSHVPSLTSNAFFRPMSSQKLQAHRQSSRPIPMDQQFAQAQNLQPQNLDLDDGATDIGGSVAHHASGLEDLRPPPSRGTEFTDQDRVTANTSPTTNGHYPTGSLSDSVRPLHKSNEPAANPRGLTVNVEKSFQGAGKPGPSPLASPRSFRSNFMRTGRDSNRNRSTEGAEKLSSGASSPKMAPIDSRGQARQAPAQQAQPGVPTAGRVFDYFEGNTRFCLGGRWQNTRGRPINLATGFFIVLPCVLFFVFSAPWLWHNISPAIPVTFAYVAFICMSSFVHASVSDPGILPRNLHHFPPLGENDDPLRLGPPTNDWTLIKSAESATAAMEVPVKHCRTCNIWRPPRAHHCRLCDNCIETHDHHCVWLNNCVGKRNYRYFFAFVTSGTILALYVIATSLVQLLVYRSRENVSFGKAINHFPVPFALLILGVLLFCYPAALMGYHVFLMARGETTREYMNSHKFAKNERFRAYSQGSALKNIIAVLCRPRTPTYYRFKSKYQAGDQRLGVHKSLRPKVDAQGMEMQNVTLAPPQFQSEQAFHEANRR</sequence>
<keyword evidence="15" id="KW-1185">Reference proteome</keyword>
<dbReference type="OrthoDB" id="9909019at2759"/>
<comment type="caution">
    <text evidence="14">The sequence shown here is derived from an EMBL/GenBank/DDBJ whole genome shotgun (WGS) entry which is preliminary data.</text>
</comment>
<dbReference type="GO" id="GO:0006612">
    <property type="term" value="P:protein targeting to membrane"/>
    <property type="evidence" value="ECO:0007669"/>
    <property type="project" value="TreeGrafter"/>
</dbReference>
<dbReference type="GO" id="GO:0005794">
    <property type="term" value="C:Golgi apparatus"/>
    <property type="evidence" value="ECO:0007669"/>
    <property type="project" value="TreeGrafter"/>
</dbReference>
<dbReference type="Proteomes" id="UP000887229">
    <property type="component" value="Unassembled WGS sequence"/>
</dbReference>
<evidence type="ECO:0000256" key="6">
    <source>
        <dbReference type="ARBA" id="ARBA00023139"/>
    </source>
</evidence>
<dbReference type="RefSeq" id="XP_046122465.1">
    <property type="nucleotide sequence ID" value="XM_046266405.1"/>
</dbReference>
<feature type="transmembrane region" description="Helical" evidence="11">
    <location>
        <begin position="479"/>
        <end position="504"/>
    </location>
</feature>
<dbReference type="InterPro" id="IPR039859">
    <property type="entry name" value="PFA4/ZDH16/20/ERF2-like"/>
</dbReference>
<evidence type="ECO:0000256" key="12">
    <source>
        <dbReference type="SAM" id="MobiDB-lite"/>
    </source>
</evidence>
<keyword evidence="8 11" id="KW-0012">Acyltransferase</keyword>
<dbReference type="PROSITE" id="PS50216">
    <property type="entry name" value="DHHC"/>
    <property type="match status" value="1"/>
</dbReference>
<proteinExistence type="inferred from homology"/>
<organism evidence="14 15">
    <name type="scientific">Emericellopsis atlantica</name>
    <dbReference type="NCBI Taxonomy" id="2614577"/>
    <lineage>
        <taxon>Eukaryota</taxon>
        <taxon>Fungi</taxon>
        <taxon>Dikarya</taxon>
        <taxon>Ascomycota</taxon>
        <taxon>Pezizomycotina</taxon>
        <taxon>Sordariomycetes</taxon>
        <taxon>Hypocreomycetidae</taxon>
        <taxon>Hypocreales</taxon>
        <taxon>Bionectriaceae</taxon>
        <taxon>Emericellopsis</taxon>
    </lineage>
</organism>
<evidence type="ECO:0000256" key="7">
    <source>
        <dbReference type="ARBA" id="ARBA00023288"/>
    </source>
</evidence>
<evidence type="ECO:0000259" key="13">
    <source>
        <dbReference type="Pfam" id="PF01529"/>
    </source>
</evidence>
<dbReference type="PANTHER" id="PTHR22883">
    <property type="entry name" value="ZINC FINGER DHHC DOMAIN CONTAINING PROTEIN"/>
    <property type="match status" value="1"/>
</dbReference>
<comment type="domain">
    <text evidence="11">The DHHC domain is required for palmitoyltransferase activity.</text>
</comment>
<feature type="compositionally biased region" description="Low complexity" evidence="12">
    <location>
        <begin position="136"/>
        <end position="150"/>
    </location>
</feature>